<keyword evidence="2" id="KW-1185">Reference proteome</keyword>
<dbReference type="VEuPathDB" id="VectorBase:RSAN_034780"/>
<dbReference type="AlphaFoldDB" id="A0A9D4PJK6"/>
<dbReference type="PANTHER" id="PTHR47679:SF1">
    <property type="entry name" value="PROTEIN TORNADO 1"/>
    <property type="match status" value="1"/>
</dbReference>
<comment type="caution">
    <text evidence="1">The sequence shown here is derived from an EMBL/GenBank/DDBJ whole genome shotgun (WGS) entry which is preliminary data.</text>
</comment>
<evidence type="ECO:0000313" key="2">
    <source>
        <dbReference type="Proteomes" id="UP000821837"/>
    </source>
</evidence>
<accession>A0A9D4PJK6</accession>
<dbReference type="SUPFAM" id="SSF52047">
    <property type="entry name" value="RNI-like"/>
    <property type="match status" value="1"/>
</dbReference>
<dbReference type="PANTHER" id="PTHR47679">
    <property type="entry name" value="PROTEIN TORNADO 1"/>
    <property type="match status" value="1"/>
</dbReference>
<protein>
    <recommendedName>
        <fullName evidence="3">Nlr family card domain protein</fullName>
    </recommendedName>
</protein>
<reference evidence="1" key="1">
    <citation type="journal article" date="2020" name="Cell">
        <title>Large-Scale Comparative Analyses of Tick Genomes Elucidate Their Genetic Diversity and Vector Capacities.</title>
        <authorList>
            <consortium name="Tick Genome and Microbiome Consortium (TIGMIC)"/>
            <person name="Jia N."/>
            <person name="Wang J."/>
            <person name="Shi W."/>
            <person name="Du L."/>
            <person name="Sun Y."/>
            <person name="Zhan W."/>
            <person name="Jiang J.F."/>
            <person name="Wang Q."/>
            <person name="Zhang B."/>
            <person name="Ji P."/>
            <person name="Bell-Sakyi L."/>
            <person name="Cui X.M."/>
            <person name="Yuan T.T."/>
            <person name="Jiang B.G."/>
            <person name="Yang W.F."/>
            <person name="Lam T.T."/>
            <person name="Chang Q.C."/>
            <person name="Ding S.J."/>
            <person name="Wang X.J."/>
            <person name="Zhu J.G."/>
            <person name="Ruan X.D."/>
            <person name="Zhao L."/>
            <person name="Wei J.T."/>
            <person name="Ye R.Z."/>
            <person name="Que T.C."/>
            <person name="Du C.H."/>
            <person name="Zhou Y.H."/>
            <person name="Cheng J.X."/>
            <person name="Dai P.F."/>
            <person name="Guo W.B."/>
            <person name="Han X.H."/>
            <person name="Huang E.J."/>
            <person name="Li L.F."/>
            <person name="Wei W."/>
            <person name="Gao Y.C."/>
            <person name="Liu J.Z."/>
            <person name="Shao H.Z."/>
            <person name="Wang X."/>
            <person name="Wang C.C."/>
            <person name="Yang T.C."/>
            <person name="Huo Q.B."/>
            <person name="Li W."/>
            <person name="Chen H.Y."/>
            <person name="Chen S.E."/>
            <person name="Zhou L.G."/>
            <person name="Ni X.B."/>
            <person name="Tian J.H."/>
            <person name="Sheng Y."/>
            <person name="Liu T."/>
            <person name="Pan Y.S."/>
            <person name="Xia L.Y."/>
            <person name="Li J."/>
            <person name="Zhao F."/>
            <person name="Cao W.C."/>
        </authorList>
    </citation>
    <scope>NUCLEOTIDE SEQUENCE</scope>
    <source>
        <strain evidence="1">Rsan-2018</strain>
    </source>
</reference>
<proteinExistence type="predicted"/>
<evidence type="ECO:0008006" key="3">
    <source>
        <dbReference type="Google" id="ProtNLM"/>
    </source>
</evidence>
<organism evidence="1 2">
    <name type="scientific">Rhipicephalus sanguineus</name>
    <name type="common">Brown dog tick</name>
    <name type="synonym">Ixodes sanguineus</name>
    <dbReference type="NCBI Taxonomy" id="34632"/>
    <lineage>
        <taxon>Eukaryota</taxon>
        <taxon>Metazoa</taxon>
        <taxon>Ecdysozoa</taxon>
        <taxon>Arthropoda</taxon>
        <taxon>Chelicerata</taxon>
        <taxon>Arachnida</taxon>
        <taxon>Acari</taxon>
        <taxon>Parasitiformes</taxon>
        <taxon>Ixodida</taxon>
        <taxon>Ixodoidea</taxon>
        <taxon>Ixodidae</taxon>
        <taxon>Rhipicephalinae</taxon>
        <taxon>Rhipicephalus</taxon>
        <taxon>Rhipicephalus</taxon>
    </lineage>
</organism>
<dbReference type="InterPro" id="IPR032675">
    <property type="entry name" value="LRR_dom_sf"/>
</dbReference>
<evidence type="ECO:0000313" key="1">
    <source>
        <dbReference type="EMBL" id="KAH7943783.1"/>
    </source>
</evidence>
<dbReference type="EMBL" id="JABSTV010001253">
    <property type="protein sequence ID" value="KAH7943783.1"/>
    <property type="molecule type" value="Genomic_DNA"/>
</dbReference>
<sequence length="638" mass="72020">MSRREYPVNDKHAPSGSELATSKTCCLDDLEGIKTWDAVEDVKQASPREDAVRQMCCPPLRVSICNKLLWGARLELRHTVREGLSLVSFSQRFLPRTNAQVLRATKLVQKLLTTHYCLTALDIDTDSFKGSETRFCEALRGNCLIRFLKINVSTFGLHKDICSAITSLPNLKEVECLTDCEFPVQFCAALATVLRTSTKLTAIRVPKLHMNGTSAIIFLPALVGNSTLEELSFHSSAISEARPEHRGAFATFLAEAKTLKKLAVGAYNEVRQLSLKWVLEGLLRNTVLSEITLDDFVVDADSADIMTEVLARNHTLRILNISILTYDAWMSRVGGSTMSCQTDFSAWLSALAGNETLEVVTLPLKIWEPEQWEELFQTLSAKARPFKLAIKGHCSERYLWEKLCLALRRTGMEEQVSFDTTLYILDKHEMIECKAFSKFHSFPYQDDRGEVSRLFRRLPSFTHVTSAHLEIWIPDVDEALSSDIAHYIETTSALKELHLTIWLRQLLPEAAKIGWAAILKSLRQNTSVNDLRVVTRYGAEALERIGKHPSLQQEVAHLLSMSEVEAATLLRTELKDMQSLDGFMRASGVVKDRVSCEKREDGHLRLDDLNEDCWSLVRRHLQVRDVKDPALTADTEEL</sequence>
<name>A0A9D4PJK6_RHISA</name>
<dbReference type="Gene3D" id="3.80.10.10">
    <property type="entry name" value="Ribonuclease Inhibitor"/>
    <property type="match status" value="1"/>
</dbReference>
<dbReference type="Proteomes" id="UP000821837">
    <property type="component" value="Unassembled WGS sequence"/>
</dbReference>
<reference evidence="1" key="2">
    <citation type="submission" date="2021-09" db="EMBL/GenBank/DDBJ databases">
        <authorList>
            <person name="Jia N."/>
            <person name="Wang J."/>
            <person name="Shi W."/>
            <person name="Du L."/>
            <person name="Sun Y."/>
            <person name="Zhan W."/>
            <person name="Jiang J."/>
            <person name="Wang Q."/>
            <person name="Zhang B."/>
            <person name="Ji P."/>
            <person name="Sakyi L.B."/>
            <person name="Cui X."/>
            <person name="Yuan T."/>
            <person name="Jiang B."/>
            <person name="Yang W."/>
            <person name="Lam T.T.-Y."/>
            <person name="Chang Q."/>
            <person name="Ding S."/>
            <person name="Wang X."/>
            <person name="Zhu J."/>
            <person name="Ruan X."/>
            <person name="Zhao L."/>
            <person name="Wei J."/>
            <person name="Que T."/>
            <person name="Du C."/>
            <person name="Cheng J."/>
            <person name="Dai P."/>
            <person name="Han X."/>
            <person name="Huang E."/>
            <person name="Gao Y."/>
            <person name="Liu J."/>
            <person name="Shao H."/>
            <person name="Ye R."/>
            <person name="Li L."/>
            <person name="Wei W."/>
            <person name="Wang X."/>
            <person name="Wang C."/>
            <person name="Huo Q."/>
            <person name="Li W."/>
            <person name="Guo W."/>
            <person name="Chen H."/>
            <person name="Chen S."/>
            <person name="Zhou L."/>
            <person name="Zhou L."/>
            <person name="Ni X."/>
            <person name="Tian J."/>
            <person name="Zhou Y."/>
            <person name="Sheng Y."/>
            <person name="Liu T."/>
            <person name="Pan Y."/>
            <person name="Xia L."/>
            <person name="Li J."/>
            <person name="Zhao F."/>
            <person name="Cao W."/>
        </authorList>
    </citation>
    <scope>NUCLEOTIDE SEQUENCE</scope>
    <source>
        <strain evidence="1">Rsan-2018</strain>
        <tissue evidence="1">Larvae</tissue>
    </source>
</reference>
<gene>
    <name evidence="1" type="ORF">HPB52_011615</name>
</gene>